<comment type="caution">
    <text evidence="2">The sequence shown here is derived from an EMBL/GenBank/DDBJ whole genome shotgun (WGS) entry which is preliminary data.</text>
</comment>
<keyword evidence="3" id="KW-1185">Reference proteome</keyword>
<sequence length="156" mass="17892">MKRPSDVVPHVEVQTPTERRGAAQARYQPQEEEEEEEEEEELHYHCTCSFSHQHVRREKLIRGVGSETAARHGTPRHGDTETRGHGDKKTRDTGRPRHRDISTFMHASASLKLKKAWSPDVEPPETKRNALRPAEEESLKPADCPTPLLLLEEEVY</sequence>
<feature type="region of interest" description="Disordered" evidence="1">
    <location>
        <begin position="114"/>
        <end position="146"/>
    </location>
</feature>
<evidence type="ECO:0000313" key="2">
    <source>
        <dbReference type="EMBL" id="TNN25548.1"/>
    </source>
</evidence>
<reference evidence="2 3" key="1">
    <citation type="submission" date="2019-03" db="EMBL/GenBank/DDBJ databases">
        <title>First draft genome of Liparis tanakae, snailfish: a comprehensive survey of snailfish specific genes.</title>
        <authorList>
            <person name="Kim W."/>
            <person name="Song I."/>
            <person name="Jeong J.-H."/>
            <person name="Kim D."/>
            <person name="Kim S."/>
            <person name="Ryu S."/>
            <person name="Song J.Y."/>
            <person name="Lee S.K."/>
        </authorList>
    </citation>
    <scope>NUCLEOTIDE SEQUENCE [LARGE SCALE GENOMIC DNA]</scope>
    <source>
        <tissue evidence="2">Muscle</tissue>
    </source>
</reference>
<dbReference type="Proteomes" id="UP000314294">
    <property type="component" value="Unassembled WGS sequence"/>
</dbReference>
<feature type="compositionally biased region" description="Acidic residues" evidence="1">
    <location>
        <begin position="30"/>
        <end position="41"/>
    </location>
</feature>
<organism evidence="2 3">
    <name type="scientific">Liparis tanakae</name>
    <name type="common">Tanaka's snailfish</name>
    <dbReference type="NCBI Taxonomy" id="230148"/>
    <lineage>
        <taxon>Eukaryota</taxon>
        <taxon>Metazoa</taxon>
        <taxon>Chordata</taxon>
        <taxon>Craniata</taxon>
        <taxon>Vertebrata</taxon>
        <taxon>Euteleostomi</taxon>
        <taxon>Actinopterygii</taxon>
        <taxon>Neopterygii</taxon>
        <taxon>Teleostei</taxon>
        <taxon>Neoteleostei</taxon>
        <taxon>Acanthomorphata</taxon>
        <taxon>Eupercaria</taxon>
        <taxon>Perciformes</taxon>
        <taxon>Cottioidei</taxon>
        <taxon>Cottales</taxon>
        <taxon>Liparidae</taxon>
        <taxon>Liparis</taxon>
    </lineage>
</organism>
<feature type="compositionally biased region" description="Basic and acidic residues" evidence="1">
    <location>
        <begin position="76"/>
        <end position="100"/>
    </location>
</feature>
<name>A0A4Z2E9Q7_9TELE</name>
<evidence type="ECO:0000256" key="1">
    <source>
        <dbReference type="SAM" id="MobiDB-lite"/>
    </source>
</evidence>
<accession>A0A4Z2E9Q7</accession>
<feature type="region of interest" description="Disordered" evidence="1">
    <location>
        <begin position="63"/>
        <end position="100"/>
    </location>
</feature>
<feature type="region of interest" description="Disordered" evidence="1">
    <location>
        <begin position="1"/>
        <end position="42"/>
    </location>
</feature>
<protein>
    <submittedName>
        <fullName evidence="2">Uncharacterized protein</fullName>
    </submittedName>
</protein>
<evidence type="ECO:0000313" key="3">
    <source>
        <dbReference type="Proteomes" id="UP000314294"/>
    </source>
</evidence>
<gene>
    <name evidence="2" type="ORF">EYF80_064321</name>
</gene>
<dbReference type="EMBL" id="SRLO01012234">
    <property type="protein sequence ID" value="TNN25548.1"/>
    <property type="molecule type" value="Genomic_DNA"/>
</dbReference>
<feature type="compositionally biased region" description="Basic and acidic residues" evidence="1">
    <location>
        <begin position="124"/>
        <end position="140"/>
    </location>
</feature>
<dbReference type="AlphaFoldDB" id="A0A4Z2E9Q7"/>
<proteinExistence type="predicted"/>